<evidence type="ECO:0000256" key="8">
    <source>
        <dbReference type="ARBA" id="ARBA00034106"/>
    </source>
</evidence>
<dbReference type="Pfam" id="PF10174">
    <property type="entry name" value="Cast"/>
    <property type="match status" value="1"/>
</dbReference>
<protein>
    <submittedName>
        <fullName evidence="10">Uncharacterized protein</fullName>
    </submittedName>
</protein>
<evidence type="ECO:0000256" key="1">
    <source>
        <dbReference type="ARBA" id="ARBA00004245"/>
    </source>
</evidence>
<evidence type="ECO:0000256" key="5">
    <source>
        <dbReference type="ARBA" id="ARBA00023054"/>
    </source>
</evidence>
<dbReference type="GO" id="GO:0030424">
    <property type="term" value="C:axon"/>
    <property type="evidence" value="ECO:0007669"/>
    <property type="project" value="UniProtKB-SubCell"/>
</dbReference>
<evidence type="ECO:0000256" key="6">
    <source>
        <dbReference type="ARBA" id="ARBA00023212"/>
    </source>
</evidence>
<keyword evidence="6" id="KW-0206">Cytoskeleton</keyword>
<evidence type="ECO:0000256" key="2">
    <source>
        <dbReference type="ARBA" id="ARBA00022490"/>
    </source>
</evidence>
<keyword evidence="7" id="KW-0966">Cell projection</keyword>
<feature type="region of interest" description="Disordered" evidence="9">
    <location>
        <begin position="99"/>
        <end position="145"/>
    </location>
</feature>
<reference evidence="10 11" key="1">
    <citation type="submission" date="2020-10" db="EMBL/GenBank/DDBJ databases">
        <title>Chromosome-scale genome assembly of the Allis shad, Alosa alosa.</title>
        <authorList>
            <person name="Margot Z."/>
            <person name="Christophe K."/>
            <person name="Cabau C."/>
            <person name="Louis A."/>
            <person name="Berthelot C."/>
            <person name="Parey E."/>
            <person name="Roest Crollius H."/>
            <person name="Montfort J."/>
            <person name="Robinson-Rechavi M."/>
            <person name="Bucao C."/>
            <person name="Bouchez O."/>
            <person name="Gislard M."/>
            <person name="Lluch J."/>
            <person name="Milhes M."/>
            <person name="Lampietro C."/>
            <person name="Lopez Roques C."/>
            <person name="Donnadieu C."/>
            <person name="Braasch I."/>
            <person name="Desvignes T."/>
            <person name="Postlethwait J."/>
            <person name="Bobe J."/>
            <person name="Guiguen Y."/>
        </authorList>
    </citation>
    <scope>NUCLEOTIDE SEQUENCE [LARGE SCALE GENOMIC DNA]</scope>
    <source>
        <strain evidence="10">M-15738</strain>
        <tissue evidence="10">Blood</tissue>
    </source>
</reference>
<keyword evidence="4" id="KW-0770">Synapse</keyword>
<dbReference type="GO" id="GO:0007274">
    <property type="term" value="P:neuromuscular synaptic transmission"/>
    <property type="evidence" value="ECO:0007669"/>
    <property type="project" value="TreeGrafter"/>
</dbReference>
<evidence type="ECO:0000256" key="3">
    <source>
        <dbReference type="ARBA" id="ARBA00022553"/>
    </source>
</evidence>
<evidence type="ECO:0000256" key="9">
    <source>
        <dbReference type="SAM" id="MobiDB-lite"/>
    </source>
</evidence>
<evidence type="ECO:0000313" key="10">
    <source>
        <dbReference type="EMBL" id="KAG5267133.1"/>
    </source>
</evidence>
<dbReference type="PANTHER" id="PTHR18861:SF1">
    <property type="entry name" value="ELKS_RAB6-INTERACTING_CAST FAMILY MEMBER 1"/>
    <property type="match status" value="1"/>
</dbReference>
<keyword evidence="2" id="KW-0963">Cytoplasm</keyword>
<dbReference type="EMBL" id="JADWDJ010000017">
    <property type="protein sequence ID" value="KAG5267133.1"/>
    <property type="molecule type" value="Genomic_DNA"/>
</dbReference>
<keyword evidence="11" id="KW-1185">Reference proteome</keyword>
<organism evidence="10 11">
    <name type="scientific">Alosa alosa</name>
    <name type="common">allis shad</name>
    <dbReference type="NCBI Taxonomy" id="278164"/>
    <lineage>
        <taxon>Eukaryota</taxon>
        <taxon>Metazoa</taxon>
        <taxon>Chordata</taxon>
        <taxon>Craniata</taxon>
        <taxon>Vertebrata</taxon>
        <taxon>Euteleostomi</taxon>
        <taxon>Actinopterygii</taxon>
        <taxon>Neopterygii</taxon>
        <taxon>Teleostei</taxon>
        <taxon>Clupei</taxon>
        <taxon>Clupeiformes</taxon>
        <taxon>Clupeoidei</taxon>
        <taxon>Clupeidae</taxon>
        <taxon>Alosa</taxon>
    </lineage>
</organism>
<dbReference type="InterPro" id="IPR019323">
    <property type="entry name" value="ELKS/CAST"/>
</dbReference>
<comment type="subcellular location">
    <subcellularLocation>
        <location evidence="1">Cytoplasm</location>
        <location evidence="1">Cytoskeleton</location>
    </subcellularLocation>
    <subcellularLocation>
        <location evidence="8">Presynapse</location>
    </subcellularLocation>
</comment>
<dbReference type="PANTHER" id="PTHR18861">
    <property type="entry name" value="ELKS/RAB6-INTERACTING/CAST PROTEIN"/>
    <property type="match status" value="1"/>
</dbReference>
<keyword evidence="3" id="KW-0597">Phosphoprotein</keyword>
<proteinExistence type="predicted"/>
<name>A0AAV6FWB4_9TELE</name>
<dbReference type="GO" id="GO:0098882">
    <property type="term" value="F:structural constituent of presynaptic active zone"/>
    <property type="evidence" value="ECO:0007669"/>
    <property type="project" value="TreeGrafter"/>
</dbReference>
<evidence type="ECO:0000313" key="11">
    <source>
        <dbReference type="Proteomes" id="UP000823561"/>
    </source>
</evidence>
<accession>A0AAV6FWB4</accession>
<dbReference type="AlphaFoldDB" id="A0AAV6FWB4"/>
<dbReference type="Proteomes" id="UP000823561">
    <property type="component" value="Chromosome 17"/>
</dbReference>
<feature type="compositionally biased region" description="Basic and acidic residues" evidence="9">
    <location>
        <begin position="99"/>
        <end position="130"/>
    </location>
</feature>
<dbReference type="GO" id="GO:0048167">
    <property type="term" value="P:regulation of synaptic plasticity"/>
    <property type="evidence" value="ECO:0007669"/>
    <property type="project" value="TreeGrafter"/>
</dbReference>
<sequence length="176" mass="20595">MEQKREECIKLENQLKKQSEIMKGHSLNLAQSVAQEAQANPELAQKISVLEQEVTRHREDAGKAQNEVDRLLDILREMELEKSDKDQKINELERQMKEQGKKVANLKHKEQVEKSRNAQLLEEVRKREDNINESSQQVKDSLRQKDERIEELEEALRESVQITAEREMVLAQEEAV</sequence>
<gene>
    <name evidence="10" type="ORF">AALO_G00218380</name>
</gene>
<keyword evidence="5" id="KW-0175">Coiled coil</keyword>
<comment type="caution">
    <text evidence="10">The sequence shown here is derived from an EMBL/GenBank/DDBJ whole genome shotgun (WGS) entry which is preliminary data.</text>
</comment>
<evidence type="ECO:0000256" key="4">
    <source>
        <dbReference type="ARBA" id="ARBA00023018"/>
    </source>
</evidence>
<dbReference type="GO" id="GO:0048788">
    <property type="term" value="C:cytoskeleton of presynaptic active zone"/>
    <property type="evidence" value="ECO:0007669"/>
    <property type="project" value="TreeGrafter"/>
</dbReference>
<evidence type="ECO:0000256" key="7">
    <source>
        <dbReference type="ARBA" id="ARBA00023273"/>
    </source>
</evidence>